<dbReference type="InterPro" id="IPR043519">
    <property type="entry name" value="NT_sf"/>
</dbReference>
<dbReference type="Pfam" id="PF04229">
    <property type="entry name" value="GrpB"/>
    <property type="match status" value="1"/>
</dbReference>
<protein>
    <recommendedName>
        <fullName evidence="3">GrpB family protein</fullName>
    </recommendedName>
</protein>
<dbReference type="InterPro" id="IPR007344">
    <property type="entry name" value="GrpB/CoaE"/>
</dbReference>
<dbReference type="STRING" id="1802319.A2928_03055"/>
<evidence type="ECO:0008006" key="3">
    <source>
        <dbReference type="Google" id="ProtNLM"/>
    </source>
</evidence>
<comment type="caution">
    <text evidence="1">The sequence shown here is derived from an EMBL/GenBank/DDBJ whole genome shotgun (WGS) entry which is preliminary data.</text>
</comment>
<reference evidence="1 2" key="1">
    <citation type="journal article" date="2016" name="Nat. Commun.">
        <title>Thousands of microbial genomes shed light on interconnected biogeochemical processes in an aquifer system.</title>
        <authorList>
            <person name="Anantharaman K."/>
            <person name="Brown C.T."/>
            <person name="Hug L.A."/>
            <person name="Sharon I."/>
            <person name="Castelle C.J."/>
            <person name="Probst A.J."/>
            <person name="Thomas B.C."/>
            <person name="Singh A."/>
            <person name="Wilkins M.J."/>
            <person name="Karaoz U."/>
            <person name="Brodie E.L."/>
            <person name="Williams K.H."/>
            <person name="Hubbard S.S."/>
            <person name="Banfield J.F."/>
        </authorList>
    </citation>
    <scope>NUCLEOTIDE SEQUENCE [LARGE SCALE GENOMIC DNA]</scope>
</reference>
<name>A0A1G2NAI9_9BACT</name>
<dbReference type="AlphaFoldDB" id="A0A1G2NAI9"/>
<dbReference type="Proteomes" id="UP000176221">
    <property type="component" value="Unassembled WGS sequence"/>
</dbReference>
<dbReference type="EMBL" id="MHRX01000035">
    <property type="protein sequence ID" value="OHA33166.1"/>
    <property type="molecule type" value="Genomic_DNA"/>
</dbReference>
<sequence length="161" mass="18477">MLFGMEKVVAIINPNEEILNLQERSVEEISELLPHSRVELVGAMAVPMVGRPEIDILVISEDVHKDSEILAQHEYKQGSFVDEASFLKRKENGVEIAVQIMSLDNEMIETHRGIISTLRKNDDLRKKYEDFKQSLDGLTIEEYKRKKSTWLKENISPLLKG</sequence>
<evidence type="ECO:0000313" key="2">
    <source>
        <dbReference type="Proteomes" id="UP000176221"/>
    </source>
</evidence>
<dbReference type="Gene3D" id="3.30.460.10">
    <property type="entry name" value="Beta Polymerase, domain 2"/>
    <property type="match status" value="1"/>
</dbReference>
<evidence type="ECO:0000313" key="1">
    <source>
        <dbReference type="EMBL" id="OHA33166.1"/>
    </source>
</evidence>
<organism evidence="1 2">
    <name type="scientific">Candidatus Taylorbacteria bacterium RIFCSPLOWO2_01_FULL_45_15b</name>
    <dbReference type="NCBI Taxonomy" id="1802319"/>
    <lineage>
        <taxon>Bacteria</taxon>
        <taxon>Candidatus Tayloriibacteriota</taxon>
    </lineage>
</organism>
<proteinExistence type="predicted"/>
<accession>A0A1G2NAI9</accession>
<gene>
    <name evidence="1" type="ORF">A2928_03055</name>
</gene>
<dbReference type="SUPFAM" id="SSF81301">
    <property type="entry name" value="Nucleotidyltransferase"/>
    <property type="match status" value="1"/>
</dbReference>